<evidence type="ECO:0000256" key="4">
    <source>
        <dbReference type="ARBA" id="ARBA00035135"/>
    </source>
</evidence>
<protein>
    <recommendedName>
        <fullName evidence="4">Small ribosomal subunit protein bS21</fullName>
    </recommendedName>
</protein>
<dbReference type="EMBL" id="QRDX01000002">
    <property type="protein sequence ID" value="RED49588.1"/>
    <property type="molecule type" value="Genomic_DNA"/>
</dbReference>
<proteinExistence type="inferred from homology"/>
<comment type="caution">
    <text evidence="5">The sequence shown here is derived from an EMBL/GenBank/DDBJ whole genome shotgun (WGS) entry which is preliminary data.</text>
</comment>
<accession>A0A3D9HJF0</accession>
<organism evidence="5 6">
    <name type="scientific">Seonamhaeicola aphaedonensis</name>
    <dbReference type="NCBI Taxonomy" id="1461338"/>
    <lineage>
        <taxon>Bacteria</taxon>
        <taxon>Pseudomonadati</taxon>
        <taxon>Bacteroidota</taxon>
        <taxon>Flavobacteriia</taxon>
        <taxon>Flavobacteriales</taxon>
        <taxon>Flavobacteriaceae</taxon>
    </lineage>
</organism>
<keyword evidence="6" id="KW-1185">Reference proteome</keyword>
<dbReference type="GO" id="GO:0003735">
    <property type="term" value="F:structural constituent of ribosome"/>
    <property type="evidence" value="ECO:0007669"/>
    <property type="project" value="InterPro"/>
</dbReference>
<dbReference type="Proteomes" id="UP000256629">
    <property type="component" value="Unassembled WGS sequence"/>
</dbReference>
<dbReference type="AlphaFoldDB" id="A0A3D9HJF0"/>
<evidence type="ECO:0000256" key="3">
    <source>
        <dbReference type="ARBA" id="ARBA00023274"/>
    </source>
</evidence>
<dbReference type="InterPro" id="IPR001911">
    <property type="entry name" value="Ribosomal_bS21"/>
</dbReference>
<dbReference type="Pfam" id="PF01165">
    <property type="entry name" value="Ribosomal_S21"/>
    <property type="match status" value="1"/>
</dbReference>
<evidence type="ECO:0000313" key="5">
    <source>
        <dbReference type="EMBL" id="RED49588.1"/>
    </source>
</evidence>
<evidence type="ECO:0000256" key="1">
    <source>
        <dbReference type="ARBA" id="ARBA00006640"/>
    </source>
</evidence>
<dbReference type="GO" id="GO:0006412">
    <property type="term" value="P:translation"/>
    <property type="evidence" value="ECO:0007669"/>
    <property type="project" value="InterPro"/>
</dbReference>
<dbReference type="GO" id="GO:1990904">
    <property type="term" value="C:ribonucleoprotein complex"/>
    <property type="evidence" value="ECO:0007669"/>
    <property type="project" value="UniProtKB-KW"/>
</dbReference>
<keyword evidence="3" id="KW-0687">Ribonucleoprotein</keyword>
<comment type="similarity">
    <text evidence="1">Belongs to the bacterial ribosomal protein bS21 family.</text>
</comment>
<evidence type="ECO:0000256" key="2">
    <source>
        <dbReference type="ARBA" id="ARBA00022980"/>
    </source>
</evidence>
<dbReference type="GO" id="GO:0005840">
    <property type="term" value="C:ribosome"/>
    <property type="evidence" value="ECO:0007669"/>
    <property type="project" value="UniProtKB-KW"/>
</dbReference>
<name>A0A3D9HJF0_9FLAO</name>
<dbReference type="RefSeq" id="WP_116040003.1">
    <property type="nucleotide sequence ID" value="NZ_QRDX01000002.1"/>
</dbReference>
<sequence>MLVIKIKPDEKIDKALKLYKRKFRNTKQLQLLKDNKYFTKKSTRRREEIAKAKYKEDYQRSQEI</sequence>
<evidence type="ECO:0000313" key="6">
    <source>
        <dbReference type="Proteomes" id="UP000256629"/>
    </source>
</evidence>
<dbReference type="OrthoDB" id="598353at2"/>
<keyword evidence="2 5" id="KW-0689">Ribosomal protein</keyword>
<reference evidence="5 6" key="1">
    <citation type="submission" date="2018-07" db="EMBL/GenBank/DDBJ databases">
        <title>Genomic Encyclopedia of Type Strains, Phase III (KMG-III): the genomes of soil and plant-associated and newly described type strains.</title>
        <authorList>
            <person name="Whitman W."/>
        </authorList>
    </citation>
    <scope>NUCLEOTIDE SEQUENCE [LARGE SCALE GENOMIC DNA]</scope>
    <source>
        <strain evidence="5 6">CECT 8487</strain>
    </source>
</reference>
<gene>
    <name evidence="5" type="ORF">DFQ02_102363</name>
</gene>
<dbReference type="NCBIfam" id="TIGR00030">
    <property type="entry name" value="S21p"/>
    <property type="match status" value="1"/>
</dbReference>